<feature type="compositionally biased region" description="Basic and acidic residues" evidence="1">
    <location>
        <begin position="118"/>
        <end position="131"/>
    </location>
</feature>
<sequence>MRHFLTMCLTATLLAVSAAPALCSGSALDGRRLRAELEQLALRLLRQATVRMLVIDELHNVLAGRGDTRREFLPRSLGNELKIPLVGVGTHGGDGGRHERHTDQALVQLMLGPRLWQERKQQEHGQGRHPDGQAQHPPAEFLQHHPADGLHGQPADAGGRAPQRHSAAGLLFADTCQEQPEGGRSSIAPAERRRQQVLALFRQDPNHP</sequence>
<keyword evidence="4" id="KW-1185">Reference proteome</keyword>
<evidence type="ECO:0000256" key="2">
    <source>
        <dbReference type="SAM" id="SignalP"/>
    </source>
</evidence>
<feature type="region of interest" description="Disordered" evidence="1">
    <location>
        <begin position="118"/>
        <end position="208"/>
    </location>
</feature>
<dbReference type="EMBL" id="BAAAMU010000020">
    <property type="protein sequence ID" value="GAA1633177.1"/>
    <property type="molecule type" value="Genomic_DNA"/>
</dbReference>
<proteinExistence type="predicted"/>
<accession>A0ABN2F880</accession>
<protein>
    <recommendedName>
        <fullName evidence="5">ATP-binding protein</fullName>
    </recommendedName>
</protein>
<feature type="signal peptide" evidence="2">
    <location>
        <begin position="1"/>
        <end position="23"/>
    </location>
</feature>
<organism evidence="3 4">
    <name type="scientific">Nonomuraea maheshkhaliensis</name>
    <dbReference type="NCBI Taxonomy" id="419590"/>
    <lineage>
        <taxon>Bacteria</taxon>
        <taxon>Bacillati</taxon>
        <taxon>Actinomycetota</taxon>
        <taxon>Actinomycetes</taxon>
        <taxon>Streptosporangiales</taxon>
        <taxon>Streptosporangiaceae</taxon>
        <taxon>Nonomuraea</taxon>
    </lineage>
</organism>
<dbReference type="Proteomes" id="UP001500064">
    <property type="component" value="Unassembled WGS sequence"/>
</dbReference>
<gene>
    <name evidence="3" type="ORF">GCM10009733_032640</name>
</gene>
<dbReference type="Pfam" id="PF05621">
    <property type="entry name" value="TniB"/>
    <property type="match status" value="1"/>
</dbReference>
<feature type="chain" id="PRO_5046058241" description="ATP-binding protein" evidence="2">
    <location>
        <begin position="24"/>
        <end position="208"/>
    </location>
</feature>
<reference evidence="3 4" key="1">
    <citation type="journal article" date="2019" name="Int. J. Syst. Evol. Microbiol.">
        <title>The Global Catalogue of Microorganisms (GCM) 10K type strain sequencing project: providing services to taxonomists for standard genome sequencing and annotation.</title>
        <authorList>
            <consortium name="The Broad Institute Genomics Platform"/>
            <consortium name="The Broad Institute Genome Sequencing Center for Infectious Disease"/>
            <person name="Wu L."/>
            <person name="Ma J."/>
        </authorList>
    </citation>
    <scope>NUCLEOTIDE SEQUENCE [LARGE SCALE GENOMIC DNA]</scope>
    <source>
        <strain evidence="3 4">JCM 13929</strain>
    </source>
</reference>
<evidence type="ECO:0000256" key="1">
    <source>
        <dbReference type="SAM" id="MobiDB-lite"/>
    </source>
</evidence>
<comment type="caution">
    <text evidence="3">The sequence shown here is derived from an EMBL/GenBank/DDBJ whole genome shotgun (WGS) entry which is preliminary data.</text>
</comment>
<keyword evidence="2" id="KW-0732">Signal</keyword>
<name>A0ABN2F880_9ACTN</name>
<dbReference type="InterPro" id="IPR008868">
    <property type="entry name" value="TniB"/>
</dbReference>
<evidence type="ECO:0000313" key="4">
    <source>
        <dbReference type="Proteomes" id="UP001500064"/>
    </source>
</evidence>
<evidence type="ECO:0008006" key="5">
    <source>
        <dbReference type="Google" id="ProtNLM"/>
    </source>
</evidence>
<evidence type="ECO:0000313" key="3">
    <source>
        <dbReference type="EMBL" id="GAA1633177.1"/>
    </source>
</evidence>